<gene>
    <name evidence="1" type="ORF">MM415A01483_0006</name>
</gene>
<dbReference type="EMBL" id="MT142232">
    <property type="protein sequence ID" value="QJA76568.1"/>
    <property type="molecule type" value="Genomic_DNA"/>
</dbReference>
<proteinExistence type="predicted"/>
<dbReference type="AlphaFoldDB" id="A0A6M3K4E0"/>
<organism evidence="1">
    <name type="scientific">viral metagenome</name>
    <dbReference type="NCBI Taxonomy" id="1070528"/>
    <lineage>
        <taxon>unclassified sequences</taxon>
        <taxon>metagenomes</taxon>
        <taxon>organismal metagenomes</taxon>
    </lineage>
</organism>
<name>A0A6M3K4E0_9ZZZZ</name>
<sequence length="153" mass="16909">MGKEKCKVKIKKVVNYELKKGKLPVISVCIVETNKGKFAKGTAICNELDVIRMKDQLVEEGLPVKLLAERLSIRGAVIAKGRAISALKKGVKNNPADRVRVFAPVKTAEAYSKIFSVQNGPDAFVERKGRLWKSVCYPPYFSHSDINGMDMGV</sequence>
<accession>A0A6M3K4E0</accession>
<protein>
    <submittedName>
        <fullName evidence="1">Uncharacterized protein</fullName>
    </submittedName>
</protein>
<reference evidence="1" key="1">
    <citation type="submission" date="2020-03" db="EMBL/GenBank/DDBJ databases">
        <title>The deep terrestrial virosphere.</title>
        <authorList>
            <person name="Holmfeldt K."/>
            <person name="Nilsson E."/>
            <person name="Simone D."/>
            <person name="Lopez-Fernandez M."/>
            <person name="Wu X."/>
            <person name="de Brujin I."/>
            <person name="Lundin D."/>
            <person name="Andersson A."/>
            <person name="Bertilsson S."/>
            <person name="Dopson M."/>
        </authorList>
    </citation>
    <scope>NUCLEOTIDE SEQUENCE</scope>
    <source>
        <strain evidence="1">MM415A01483</strain>
    </source>
</reference>
<evidence type="ECO:0000313" key="1">
    <source>
        <dbReference type="EMBL" id="QJA76568.1"/>
    </source>
</evidence>